<evidence type="ECO:0000256" key="10">
    <source>
        <dbReference type="ARBA" id="ARBA00023065"/>
    </source>
</evidence>
<comment type="subcellular location">
    <subcellularLocation>
        <location evidence="1">Mitochondrion inner membrane</location>
    </subcellularLocation>
    <subcellularLocation>
        <location evidence="2">Mitochondrion intermembrane space</location>
    </subcellularLocation>
</comment>
<dbReference type="InterPro" id="IPR018247">
    <property type="entry name" value="EF_Hand_1_Ca_BS"/>
</dbReference>
<evidence type="ECO:0000256" key="1">
    <source>
        <dbReference type="ARBA" id="ARBA00004273"/>
    </source>
</evidence>
<dbReference type="InterPro" id="IPR011992">
    <property type="entry name" value="EF-hand-dom_pair"/>
</dbReference>
<evidence type="ECO:0000256" key="11">
    <source>
        <dbReference type="ARBA" id="ARBA00023128"/>
    </source>
</evidence>
<evidence type="ECO:0000256" key="5">
    <source>
        <dbReference type="ARBA" id="ARBA00022723"/>
    </source>
</evidence>
<evidence type="ECO:0000256" key="12">
    <source>
        <dbReference type="ARBA" id="ARBA00023136"/>
    </source>
</evidence>
<keyword evidence="10" id="KW-0406">Ion transport</keyword>
<dbReference type="PROSITE" id="PS50222">
    <property type="entry name" value="EF_HAND_2"/>
    <property type="match status" value="1"/>
</dbReference>
<sequence length="183" mass="20120">MRIGGVGKPIKLTRPGVGEFQAENDTGSFGAEMWLDTVLQYKGRSHPTFMPPRVVATADLTNGPDRSTPSLSARRGAGDARPVPRLLLLWLPDAMGLAIFRTVCYAFSNVGEVCGVDLTDKVVDIIFHVFDANCDGNMSSEEFLRSLQRRENDIRQPATSDFLGVIACWLNCTKCSLQKMLPQ</sequence>
<dbReference type="STRING" id="4577.A0A1D6HUV6"/>
<dbReference type="ExpressionAtlas" id="A0A1D6HUV6">
    <property type="expression patterns" value="baseline and differential"/>
</dbReference>
<dbReference type="SUPFAM" id="SSF47473">
    <property type="entry name" value="EF-hand"/>
    <property type="match status" value="1"/>
</dbReference>
<evidence type="ECO:0000256" key="8">
    <source>
        <dbReference type="ARBA" id="ARBA00022837"/>
    </source>
</evidence>
<keyword evidence="5" id="KW-0479">Metal-binding</keyword>
<name>A0A1D6HUV6_MAIZE</name>
<dbReference type="GO" id="GO:0005743">
    <property type="term" value="C:mitochondrial inner membrane"/>
    <property type="evidence" value="ECO:0007669"/>
    <property type="project" value="UniProtKB-SubCell"/>
</dbReference>
<evidence type="ECO:0000256" key="9">
    <source>
        <dbReference type="ARBA" id="ARBA00022946"/>
    </source>
</evidence>
<protein>
    <submittedName>
        <fullName evidence="14">Calcium-binding EF hand family protein</fullName>
    </submittedName>
</protein>
<dbReference type="InterPro" id="IPR002048">
    <property type="entry name" value="EF_hand_dom"/>
</dbReference>
<accession>A0A1D6HUV6</accession>
<dbReference type="EMBL" id="CM007650">
    <property type="protein sequence ID" value="ONM52079.1"/>
    <property type="molecule type" value="Genomic_DNA"/>
</dbReference>
<dbReference type="Gene3D" id="1.10.238.10">
    <property type="entry name" value="EF-hand"/>
    <property type="match status" value="1"/>
</dbReference>
<keyword evidence="8" id="KW-0106">Calcium</keyword>
<evidence type="ECO:0000256" key="2">
    <source>
        <dbReference type="ARBA" id="ARBA00004569"/>
    </source>
</evidence>
<keyword evidence="12" id="KW-0472">Membrane</keyword>
<dbReference type="GO" id="GO:0005509">
    <property type="term" value="F:calcium ion binding"/>
    <property type="evidence" value="ECO:0007669"/>
    <property type="project" value="InterPro"/>
</dbReference>
<dbReference type="PANTHER" id="PTHR12294:SF1">
    <property type="entry name" value="CALCIUM UPTAKE PROTEIN 1, MITOCHONDRIAL"/>
    <property type="match status" value="1"/>
</dbReference>
<dbReference type="GO" id="GO:0005758">
    <property type="term" value="C:mitochondrial intermembrane space"/>
    <property type="evidence" value="ECO:0007669"/>
    <property type="project" value="UniProtKB-SubCell"/>
</dbReference>
<dbReference type="InParanoid" id="A0A1D6HUV6"/>
<proteinExistence type="inferred from homology"/>
<dbReference type="AlphaFoldDB" id="A0A1D6HUV6"/>
<organism evidence="14">
    <name type="scientific">Zea mays</name>
    <name type="common">Maize</name>
    <dbReference type="NCBI Taxonomy" id="4577"/>
    <lineage>
        <taxon>Eukaryota</taxon>
        <taxon>Viridiplantae</taxon>
        <taxon>Streptophyta</taxon>
        <taxon>Embryophyta</taxon>
        <taxon>Tracheophyta</taxon>
        <taxon>Spermatophyta</taxon>
        <taxon>Magnoliopsida</taxon>
        <taxon>Liliopsida</taxon>
        <taxon>Poales</taxon>
        <taxon>Poaceae</taxon>
        <taxon>PACMAD clade</taxon>
        <taxon>Panicoideae</taxon>
        <taxon>Andropogonodae</taxon>
        <taxon>Andropogoneae</taxon>
        <taxon>Tripsacinae</taxon>
        <taxon>Zea</taxon>
    </lineage>
</organism>
<keyword evidence="3" id="KW-0813">Transport</keyword>
<comment type="similarity">
    <text evidence="13">Belongs to the MICU1 family. MICU1 subfamily.</text>
</comment>
<reference evidence="14" key="1">
    <citation type="submission" date="2015-12" db="EMBL/GenBank/DDBJ databases">
        <title>Update maize B73 reference genome by single molecule sequencing technologies.</title>
        <authorList>
            <consortium name="Maize Genome Sequencing Project"/>
            <person name="Ware D."/>
        </authorList>
    </citation>
    <scope>NUCLEOTIDE SEQUENCE [LARGE SCALE GENOMIC DNA]</scope>
    <source>
        <tissue evidence="14">Seedling</tissue>
    </source>
</reference>
<gene>
    <name evidence="14" type="ORF">ZEAMMB73_Zm00001d019063</name>
</gene>
<keyword evidence="7" id="KW-0999">Mitochondrion inner membrane</keyword>
<keyword evidence="6" id="KW-0677">Repeat</keyword>
<dbReference type="GO" id="GO:0006851">
    <property type="term" value="P:mitochondrial calcium ion transmembrane transport"/>
    <property type="evidence" value="ECO:0007669"/>
    <property type="project" value="InterPro"/>
</dbReference>
<dbReference type="InterPro" id="IPR039800">
    <property type="entry name" value="MICU1/2/3"/>
</dbReference>
<dbReference type="PROSITE" id="PS00018">
    <property type="entry name" value="EF_HAND_1"/>
    <property type="match status" value="1"/>
</dbReference>
<keyword evidence="4" id="KW-0109">Calcium transport</keyword>
<keyword evidence="9" id="KW-0809">Transit peptide</keyword>
<evidence type="ECO:0000256" key="13">
    <source>
        <dbReference type="ARBA" id="ARBA00038333"/>
    </source>
</evidence>
<dbReference type="PANTHER" id="PTHR12294">
    <property type="entry name" value="EF HAND DOMAIN FAMILY A1,A2-RELATED"/>
    <property type="match status" value="1"/>
</dbReference>
<evidence type="ECO:0000256" key="7">
    <source>
        <dbReference type="ARBA" id="ARBA00022792"/>
    </source>
</evidence>
<evidence type="ECO:0000256" key="4">
    <source>
        <dbReference type="ARBA" id="ARBA00022568"/>
    </source>
</evidence>
<evidence type="ECO:0000313" key="14">
    <source>
        <dbReference type="EMBL" id="ONM52079.1"/>
    </source>
</evidence>
<evidence type="ECO:0000256" key="3">
    <source>
        <dbReference type="ARBA" id="ARBA00022448"/>
    </source>
</evidence>
<evidence type="ECO:0000256" key="6">
    <source>
        <dbReference type="ARBA" id="ARBA00022737"/>
    </source>
</evidence>
<keyword evidence="11" id="KW-0496">Mitochondrion</keyword>